<name>A0A4R6WVE6_9PROT</name>
<comment type="similarity">
    <text evidence="2 4">Belongs to the TPP enzyme family.</text>
</comment>
<evidence type="ECO:0000256" key="1">
    <source>
        <dbReference type="ARBA" id="ARBA00001964"/>
    </source>
</evidence>
<dbReference type="PANTHER" id="PTHR18968:SF13">
    <property type="entry name" value="ACETOLACTATE SYNTHASE CATALYTIC SUBUNIT, MITOCHONDRIAL"/>
    <property type="match status" value="1"/>
</dbReference>
<dbReference type="GO" id="GO:0009097">
    <property type="term" value="P:isoleucine biosynthetic process"/>
    <property type="evidence" value="ECO:0007669"/>
    <property type="project" value="TreeGrafter"/>
</dbReference>
<protein>
    <submittedName>
        <fullName evidence="8">Acetolactate synthase large subunit</fullName>
    </submittedName>
</protein>
<proteinExistence type="inferred from homology"/>
<dbReference type="InterPro" id="IPR000399">
    <property type="entry name" value="TPP-bd_CS"/>
</dbReference>
<evidence type="ECO:0000313" key="9">
    <source>
        <dbReference type="Proteomes" id="UP000295783"/>
    </source>
</evidence>
<gene>
    <name evidence="8" type="ORF">A8950_1334</name>
</gene>
<dbReference type="InterPro" id="IPR012001">
    <property type="entry name" value="Thiamin_PyroP_enz_TPP-bd_dom"/>
</dbReference>
<reference evidence="8 9" key="1">
    <citation type="submission" date="2019-03" db="EMBL/GenBank/DDBJ databases">
        <title>Genomic Encyclopedia of Type Strains, Phase III (KMG-III): the genomes of soil and plant-associated and newly described type strains.</title>
        <authorList>
            <person name="Whitman W."/>
        </authorList>
    </citation>
    <scope>NUCLEOTIDE SEQUENCE [LARGE SCALE GENOMIC DNA]</scope>
    <source>
        <strain evidence="8 9">CGMCC 1.7660</strain>
    </source>
</reference>
<dbReference type="CDD" id="cd00568">
    <property type="entry name" value="TPP_enzymes"/>
    <property type="match status" value="1"/>
</dbReference>
<dbReference type="RefSeq" id="WP_133612843.1">
    <property type="nucleotide sequence ID" value="NZ_SNYW01000007.1"/>
</dbReference>
<accession>A0A4R6WVE6</accession>
<dbReference type="NCBIfam" id="NF005712">
    <property type="entry name" value="PRK07524.1"/>
    <property type="match status" value="1"/>
</dbReference>
<evidence type="ECO:0000259" key="5">
    <source>
        <dbReference type="Pfam" id="PF00205"/>
    </source>
</evidence>
<feature type="domain" description="Thiamine pyrophosphate enzyme central" evidence="5">
    <location>
        <begin position="202"/>
        <end position="332"/>
    </location>
</feature>
<dbReference type="GO" id="GO:0009099">
    <property type="term" value="P:L-valine biosynthetic process"/>
    <property type="evidence" value="ECO:0007669"/>
    <property type="project" value="TreeGrafter"/>
</dbReference>
<dbReference type="PANTHER" id="PTHR18968">
    <property type="entry name" value="THIAMINE PYROPHOSPHATE ENZYMES"/>
    <property type="match status" value="1"/>
</dbReference>
<comment type="caution">
    <text evidence="8">The sequence shown here is derived from an EMBL/GenBank/DDBJ whole genome shotgun (WGS) entry which is preliminary data.</text>
</comment>
<dbReference type="Gene3D" id="3.40.50.1220">
    <property type="entry name" value="TPP-binding domain"/>
    <property type="match status" value="1"/>
</dbReference>
<dbReference type="PROSITE" id="PS00187">
    <property type="entry name" value="TPP_ENZYMES"/>
    <property type="match status" value="1"/>
</dbReference>
<dbReference type="Pfam" id="PF00205">
    <property type="entry name" value="TPP_enzyme_M"/>
    <property type="match status" value="1"/>
</dbReference>
<dbReference type="SUPFAM" id="SSF52518">
    <property type="entry name" value="Thiamin diphosphate-binding fold (THDP-binding)"/>
    <property type="match status" value="2"/>
</dbReference>
<feature type="domain" description="Thiamine pyrophosphate enzyme N-terminal TPP-binding" evidence="7">
    <location>
        <begin position="16"/>
        <end position="130"/>
    </location>
</feature>
<dbReference type="SUPFAM" id="SSF52467">
    <property type="entry name" value="DHS-like NAD/FAD-binding domain"/>
    <property type="match status" value="1"/>
</dbReference>
<evidence type="ECO:0000256" key="3">
    <source>
        <dbReference type="ARBA" id="ARBA00023052"/>
    </source>
</evidence>
<evidence type="ECO:0000259" key="7">
    <source>
        <dbReference type="Pfam" id="PF02776"/>
    </source>
</evidence>
<dbReference type="Pfam" id="PF02775">
    <property type="entry name" value="TPP_enzyme_C"/>
    <property type="match status" value="1"/>
</dbReference>
<sequence>MSTERARNPKTSNQIGGHAAVALLETYGVDTVFGIPGVHTLDLYRGLAELGMRHVGVRHEQGAGFMADGYARASGRPGVCCLITGPGLMNAATPIGQAYSDSVPMLVLASVNASGDLGKGRGRLHEISDQRAAIAPLAGLARTVRAAEELPGAIADAFALFETQRPRPAVLEFTLDMLAAPAEVSGARRERKARPVAGAEDIARAAALVDAARFPVVLAGGGTVDAADELKAFVEKSGALCVTTTAGKGVLPDSHPQTLSGTLALSPTQKVLGDADLVIALGTEMAETDSWCERLPINGKLIRVDLDAHTLTRDYPPTIGLLADAKPVLAALTAAIKPGRQPDLARAKAVREANAGDLDQQQQKHVKVLMAVRAGLAPDAIVVSDMTQIAYTANVTFPLERPRCWFHPNGFGTLGYAMPAAIGAKLACPAREVIAIAGDGGFLFTVQDLATAVELGLALPILVWNNDAFGQIALGMNERDIPELGVKPKNPDFQALAKSFHARTEKPGSLAELTDAIRRAFKADGPTLIEVHEQADYLT</sequence>
<dbReference type="GO" id="GO:0005948">
    <property type="term" value="C:acetolactate synthase complex"/>
    <property type="evidence" value="ECO:0007669"/>
    <property type="project" value="TreeGrafter"/>
</dbReference>
<dbReference type="OrthoDB" id="4494979at2"/>
<dbReference type="GO" id="GO:0030976">
    <property type="term" value="F:thiamine pyrophosphate binding"/>
    <property type="evidence" value="ECO:0007669"/>
    <property type="project" value="InterPro"/>
</dbReference>
<dbReference type="Gene3D" id="3.40.50.970">
    <property type="match status" value="2"/>
</dbReference>
<dbReference type="GO" id="GO:0000287">
    <property type="term" value="F:magnesium ion binding"/>
    <property type="evidence" value="ECO:0007669"/>
    <property type="project" value="InterPro"/>
</dbReference>
<evidence type="ECO:0000313" key="8">
    <source>
        <dbReference type="EMBL" id="TDQ83052.1"/>
    </source>
</evidence>
<keyword evidence="9" id="KW-1185">Reference proteome</keyword>
<dbReference type="GO" id="GO:0003984">
    <property type="term" value="F:acetolactate synthase activity"/>
    <property type="evidence" value="ECO:0007669"/>
    <property type="project" value="TreeGrafter"/>
</dbReference>
<dbReference type="InterPro" id="IPR045229">
    <property type="entry name" value="TPP_enz"/>
</dbReference>
<dbReference type="AlphaFoldDB" id="A0A4R6WVE6"/>
<evidence type="ECO:0000256" key="2">
    <source>
        <dbReference type="ARBA" id="ARBA00007812"/>
    </source>
</evidence>
<dbReference type="EMBL" id="SNYW01000007">
    <property type="protein sequence ID" value="TDQ83052.1"/>
    <property type="molecule type" value="Genomic_DNA"/>
</dbReference>
<evidence type="ECO:0000256" key="4">
    <source>
        <dbReference type="RuleBase" id="RU362132"/>
    </source>
</evidence>
<dbReference type="InterPro" id="IPR012000">
    <property type="entry name" value="Thiamin_PyroP_enz_cen_dom"/>
</dbReference>
<dbReference type="InterPro" id="IPR029061">
    <property type="entry name" value="THDP-binding"/>
</dbReference>
<dbReference type="Proteomes" id="UP000295783">
    <property type="component" value="Unassembled WGS sequence"/>
</dbReference>
<keyword evidence="3 4" id="KW-0786">Thiamine pyrophosphate</keyword>
<organism evidence="8 9">
    <name type="scientific">Dongia mobilis</name>
    <dbReference type="NCBI Taxonomy" id="578943"/>
    <lineage>
        <taxon>Bacteria</taxon>
        <taxon>Pseudomonadati</taxon>
        <taxon>Pseudomonadota</taxon>
        <taxon>Alphaproteobacteria</taxon>
        <taxon>Rhodospirillales</taxon>
        <taxon>Dongiaceae</taxon>
        <taxon>Dongia</taxon>
    </lineage>
</organism>
<dbReference type="Pfam" id="PF02776">
    <property type="entry name" value="TPP_enzyme_N"/>
    <property type="match status" value="1"/>
</dbReference>
<evidence type="ECO:0000259" key="6">
    <source>
        <dbReference type="Pfam" id="PF02775"/>
    </source>
</evidence>
<dbReference type="CDD" id="cd07035">
    <property type="entry name" value="TPP_PYR_POX_like"/>
    <property type="match status" value="1"/>
</dbReference>
<dbReference type="GO" id="GO:0050660">
    <property type="term" value="F:flavin adenine dinucleotide binding"/>
    <property type="evidence" value="ECO:0007669"/>
    <property type="project" value="TreeGrafter"/>
</dbReference>
<dbReference type="InterPro" id="IPR011766">
    <property type="entry name" value="TPP_enzyme_TPP-bd"/>
</dbReference>
<feature type="domain" description="Thiamine pyrophosphate enzyme TPP-binding" evidence="6">
    <location>
        <begin position="387"/>
        <end position="531"/>
    </location>
</feature>
<comment type="cofactor">
    <cofactor evidence="1">
        <name>thiamine diphosphate</name>
        <dbReference type="ChEBI" id="CHEBI:58937"/>
    </cofactor>
</comment>
<dbReference type="InterPro" id="IPR029035">
    <property type="entry name" value="DHS-like_NAD/FAD-binding_dom"/>
</dbReference>